<protein>
    <recommendedName>
        <fullName evidence="2">Alpha/beta hydrolase fold-5 domain-containing protein</fullName>
    </recommendedName>
</protein>
<sequence length="258" mass="27878">MGIRNYWPRIRRIWITVGIIVTVVFVGWSLIAYRADAEAEAATISDDVVAVSATQGIWQFSPTRPSKSATLIFFPGALVDPIAYAPLARSVAAAGYPVLLVELPYRGAFGGAESAELWARISSALALIPSDHAVVVGGHSRGGVVASTLAAQAPEPDGLILIGTSHPRDVDLSKLEVPVTKIVGTRDGLASPEEVEQNAFLLPDRTRWVWVEGGNHSQFGWYGFQPLDLWAKVSAAEQRRIMTEAVLELLSSYSLSER</sequence>
<dbReference type="Pfam" id="PF12695">
    <property type="entry name" value="Abhydrolase_5"/>
    <property type="match status" value="1"/>
</dbReference>
<keyword evidence="1" id="KW-1133">Transmembrane helix</keyword>
<reference evidence="5 6" key="1">
    <citation type="submission" date="2021-03" db="EMBL/GenBank/DDBJ databases">
        <title>Pseudidiomarina terrestris, a new bacterium isolated from saline soil.</title>
        <authorList>
            <person name="Galisteo C."/>
            <person name="De La Haba R."/>
            <person name="Sanchez-Porro C."/>
            <person name="Ventosa A."/>
        </authorList>
    </citation>
    <scope>NUCLEOTIDE SEQUENCE [LARGE SCALE GENOMIC DNA]</scope>
    <source>
        <strain evidence="3 6">1APP75-32.1</strain>
        <strain evidence="5">1APR75-15</strain>
        <strain evidence="4">1ASR75-15</strain>
    </source>
</reference>
<dbReference type="EMBL" id="JAGGJB010000006">
    <property type="protein sequence ID" value="MDN7125345.1"/>
    <property type="molecule type" value="Genomic_DNA"/>
</dbReference>
<keyword evidence="1" id="KW-0472">Membrane</keyword>
<feature type="transmembrane region" description="Helical" evidence="1">
    <location>
        <begin position="12"/>
        <end position="33"/>
    </location>
</feature>
<dbReference type="EMBL" id="JAGGJC010000004">
    <property type="protein sequence ID" value="MDN7130103.1"/>
    <property type="molecule type" value="Genomic_DNA"/>
</dbReference>
<keyword evidence="1" id="KW-0812">Transmembrane</keyword>
<dbReference type="Proteomes" id="UP001169491">
    <property type="component" value="Unassembled WGS sequence"/>
</dbReference>
<comment type="caution">
    <text evidence="3">The sequence shown here is derived from an EMBL/GenBank/DDBJ whole genome shotgun (WGS) entry which is preliminary data.</text>
</comment>
<dbReference type="InterPro" id="IPR029059">
    <property type="entry name" value="AB_hydrolase_5"/>
</dbReference>
<keyword evidence="5" id="KW-1185">Reference proteome</keyword>
<evidence type="ECO:0000313" key="3">
    <source>
        <dbReference type="EMBL" id="MDN7125345.1"/>
    </source>
</evidence>
<evidence type="ECO:0000259" key="2">
    <source>
        <dbReference type="Pfam" id="PF12695"/>
    </source>
</evidence>
<dbReference type="GO" id="GO:0016787">
    <property type="term" value="F:hydrolase activity"/>
    <property type="evidence" value="ECO:0007669"/>
    <property type="project" value="InterPro"/>
</dbReference>
<evidence type="ECO:0000313" key="5">
    <source>
        <dbReference type="Proteomes" id="UP001169491"/>
    </source>
</evidence>
<evidence type="ECO:0000313" key="6">
    <source>
        <dbReference type="Proteomes" id="UP001169492"/>
    </source>
</evidence>
<dbReference type="RefSeq" id="WP_301774966.1">
    <property type="nucleotide sequence ID" value="NZ_JAGGJB010000006.1"/>
</dbReference>
<organism evidence="3 6">
    <name type="scientific">Pseudidiomarina terrestris</name>
    <dbReference type="NCBI Taxonomy" id="2820060"/>
    <lineage>
        <taxon>Bacteria</taxon>
        <taxon>Pseudomonadati</taxon>
        <taxon>Pseudomonadota</taxon>
        <taxon>Gammaproteobacteria</taxon>
        <taxon>Alteromonadales</taxon>
        <taxon>Idiomarinaceae</taxon>
        <taxon>Pseudidiomarina</taxon>
    </lineage>
</organism>
<evidence type="ECO:0000313" key="4">
    <source>
        <dbReference type="EMBL" id="MDN7130103.1"/>
    </source>
</evidence>
<accession>A0AAW7QYP6</accession>
<proteinExistence type="predicted"/>
<gene>
    <name evidence="3" type="ORF">J6I90_10675</name>
    <name evidence="4" type="ORF">J6I92_09490</name>
</gene>
<evidence type="ECO:0000256" key="1">
    <source>
        <dbReference type="SAM" id="Phobius"/>
    </source>
</evidence>
<dbReference type="Gene3D" id="3.40.50.1820">
    <property type="entry name" value="alpha/beta hydrolase"/>
    <property type="match status" value="1"/>
</dbReference>
<dbReference type="Proteomes" id="UP001169492">
    <property type="component" value="Unassembled WGS sequence"/>
</dbReference>
<dbReference type="InterPro" id="IPR029058">
    <property type="entry name" value="AB_hydrolase_fold"/>
</dbReference>
<feature type="domain" description="Alpha/beta hydrolase fold-5" evidence="2">
    <location>
        <begin position="71"/>
        <end position="239"/>
    </location>
</feature>
<dbReference type="SUPFAM" id="SSF53474">
    <property type="entry name" value="alpha/beta-Hydrolases"/>
    <property type="match status" value="1"/>
</dbReference>
<dbReference type="AlphaFoldDB" id="A0AAW7QYP6"/>
<name>A0AAW7QYP6_9GAMM</name>